<evidence type="ECO:0000313" key="2">
    <source>
        <dbReference type="EMBL" id="MBF8176352.1"/>
    </source>
</evidence>
<dbReference type="InterPro" id="IPR022061">
    <property type="entry name" value="DUF3617"/>
</dbReference>
<reference evidence="2 3" key="1">
    <citation type="submission" date="2020-11" db="EMBL/GenBank/DDBJ databases">
        <title>WGS of Herminiimonas contaminans strain Marseille-Q4544 isolated from planarians Schmidtea mediterranea.</title>
        <authorList>
            <person name="Kangale L."/>
        </authorList>
    </citation>
    <scope>NUCLEOTIDE SEQUENCE [LARGE SCALE GENOMIC DNA]</scope>
    <source>
        <strain evidence="2 3">Marseille-Q4544</strain>
    </source>
</reference>
<dbReference type="Proteomes" id="UP000657372">
    <property type="component" value="Unassembled WGS sequence"/>
</dbReference>
<dbReference type="RefSeq" id="WP_195874501.1">
    <property type="nucleotide sequence ID" value="NZ_JADOEL010000001.1"/>
</dbReference>
<comment type="caution">
    <text evidence="2">The sequence shown here is derived from an EMBL/GenBank/DDBJ whole genome shotgun (WGS) entry which is preliminary data.</text>
</comment>
<sequence>MRKLPLSLTLLMALHMGAHAAENKMQMKPGLWEMSASSELLNLVEQIPPNQMQNLSNLAKQYGFDMPKIQNGAATSKVCITPEMAAQNIPPSFYHRQSGCEARNANRVDNRYSADLVCNSDQVSGQGKAEATLNTPESFSGKTSFKGNVRGVAVDESANTSGRWIAASCPVGKAGN</sequence>
<dbReference type="Pfam" id="PF12276">
    <property type="entry name" value="DUF3617"/>
    <property type="match status" value="1"/>
</dbReference>
<dbReference type="EMBL" id="JADOEL010000001">
    <property type="protein sequence ID" value="MBF8176352.1"/>
    <property type="molecule type" value="Genomic_DNA"/>
</dbReference>
<protein>
    <submittedName>
        <fullName evidence="2">DUF3617 domain-containing protein</fullName>
    </submittedName>
</protein>
<proteinExistence type="predicted"/>
<feature type="signal peptide" evidence="1">
    <location>
        <begin position="1"/>
        <end position="20"/>
    </location>
</feature>
<keyword evidence="3" id="KW-1185">Reference proteome</keyword>
<name>A0ABS0ENB8_9BURK</name>
<evidence type="ECO:0000256" key="1">
    <source>
        <dbReference type="SAM" id="SignalP"/>
    </source>
</evidence>
<evidence type="ECO:0000313" key="3">
    <source>
        <dbReference type="Proteomes" id="UP000657372"/>
    </source>
</evidence>
<accession>A0ABS0ENB8</accession>
<feature type="chain" id="PRO_5045912194" evidence="1">
    <location>
        <begin position="21"/>
        <end position="176"/>
    </location>
</feature>
<gene>
    <name evidence="2" type="ORF">IXC47_01505</name>
</gene>
<keyword evidence="1" id="KW-0732">Signal</keyword>
<organism evidence="2 3">
    <name type="scientific">Herminiimonas contaminans</name>
    <dbReference type="NCBI Taxonomy" id="1111140"/>
    <lineage>
        <taxon>Bacteria</taxon>
        <taxon>Pseudomonadati</taxon>
        <taxon>Pseudomonadota</taxon>
        <taxon>Betaproteobacteria</taxon>
        <taxon>Burkholderiales</taxon>
        <taxon>Oxalobacteraceae</taxon>
        <taxon>Herminiimonas</taxon>
    </lineage>
</organism>